<gene>
    <name evidence="2" type="ORF">KFL01_28690</name>
</gene>
<reference evidence="2 3" key="1">
    <citation type="submission" date="2019-07" db="EMBL/GenBank/DDBJ databases">
        <title>Whole genome shotgun sequence of Kocuria flava NBRC 107626.</title>
        <authorList>
            <person name="Hosoyama A."/>
            <person name="Uohara A."/>
            <person name="Ohji S."/>
            <person name="Ichikawa N."/>
        </authorList>
    </citation>
    <scope>NUCLEOTIDE SEQUENCE [LARGE SCALE GENOMIC DNA]</scope>
    <source>
        <strain evidence="2 3">NBRC 107626</strain>
    </source>
</reference>
<proteinExistence type="predicted"/>
<evidence type="ECO:0000313" key="3">
    <source>
        <dbReference type="Proteomes" id="UP000321155"/>
    </source>
</evidence>
<protein>
    <recommendedName>
        <fullName evidence="4">Asp23/Gls24 family envelope stress response protein</fullName>
    </recommendedName>
</protein>
<dbReference type="EMBL" id="BJZR01000133">
    <property type="protein sequence ID" value="GEO93563.1"/>
    <property type="molecule type" value="Genomic_DNA"/>
</dbReference>
<organism evidence="2 3">
    <name type="scientific">Kocuria flava</name>
    <dbReference type="NCBI Taxonomy" id="446860"/>
    <lineage>
        <taxon>Bacteria</taxon>
        <taxon>Bacillati</taxon>
        <taxon>Actinomycetota</taxon>
        <taxon>Actinomycetes</taxon>
        <taxon>Micrococcales</taxon>
        <taxon>Micrococcaceae</taxon>
        <taxon>Kocuria</taxon>
    </lineage>
</organism>
<keyword evidence="3" id="KW-1185">Reference proteome</keyword>
<comment type="caution">
    <text evidence="2">The sequence shown here is derived from an EMBL/GenBank/DDBJ whole genome shotgun (WGS) entry which is preliminary data.</text>
</comment>
<evidence type="ECO:0008006" key="4">
    <source>
        <dbReference type="Google" id="ProtNLM"/>
    </source>
</evidence>
<name>A0ABQ0X7R6_9MICC</name>
<evidence type="ECO:0000313" key="2">
    <source>
        <dbReference type="EMBL" id="GEO93563.1"/>
    </source>
</evidence>
<evidence type="ECO:0000256" key="1">
    <source>
        <dbReference type="SAM" id="MobiDB-lite"/>
    </source>
</evidence>
<feature type="compositionally biased region" description="Gly residues" evidence="1">
    <location>
        <begin position="137"/>
        <end position="149"/>
    </location>
</feature>
<dbReference type="Proteomes" id="UP000321155">
    <property type="component" value="Unassembled WGS sequence"/>
</dbReference>
<accession>A0ABQ0X7R6</accession>
<feature type="region of interest" description="Disordered" evidence="1">
    <location>
        <begin position="106"/>
        <end position="155"/>
    </location>
</feature>
<sequence length="155" mass="15336">MVRLQRTGTNALLGLASVVMDAPSRWGSPSRARVAACCGVRVRAVGNRAEVALGLCLDPSVVAAPDRLHAAVAVVASVEDRVASVVREAGWRCGGIDITVHALKEGSTGQGGCPSSSRPAAGVAGSDRTATIDAGAGPAGTGGSWGGLGQAVPAR</sequence>